<accession>A0AAE1L741</accession>
<feature type="binding site" evidence="1">
    <location>
        <position position="83"/>
    </location>
    <ligand>
        <name>Zn(2+)</name>
        <dbReference type="ChEBI" id="CHEBI:29105"/>
    </ligand>
</feature>
<name>A0AAE1L741_9NEOP</name>
<protein>
    <submittedName>
        <fullName evidence="3">Kinesin-like protein KIN-7H</fullName>
    </submittedName>
</protein>
<evidence type="ECO:0000259" key="2">
    <source>
        <dbReference type="PROSITE" id="PS51915"/>
    </source>
</evidence>
<gene>
    <name evidence="3" type="ORF">KUF71_000634</name>
</gene>
<dbReference type="Proteomes" id="UP001219518">
    <property type="component" value="Unassembled WGS sequence"/>
</dbReference>
<keyword evidence="1" id="KW-0862">Zinc</keyword>
<dbReference type="PANTHER" id="PTHR39942:SF1">
    <property type="entry name" value="BCDNA.LD26519-RELATED"/>
    <property type="match status" value="1"/>
</dbReference>
<dbReference type="SMART" id="SM00868">
    <property type="entry name" value="zf-AD"/>
    <property type="match status" value="1"/>
</dbReference>
<feature type="domain" description="ZAD" evidence="2">
    <location>
        <begin position="30"/>
        <end position="107"/>
    </location>
</feature>
<dbReference type="InterPro" id="IPR012934">
    <property type="entry name" value="Znf_AD"/>
</dbReference>
<dbReference type="PANTHER" id="PTHR39942">
    <property type="entry name" value="BCDNA.LD26519-RELATED"/>
    <property type="match status" value="1"/>
</dbReference>
<dbReference type="SUPFAM" id="SSF57716">
    <property type="entry name" value="Glucocorticoid receptor-like (DNA-binding domain)"/>
    <property type="match status" value="1"/>
</dbReference>
<organism evidence="3 4">
    <name type="scientific">Frankliniella fusca</name>
    <dbReference type="NCBI Taxonomy" id="407009"/>
    <lineage>
        <taxon>Eukaryota</taxon>
        <taxon>Metazoa</taxon>
        <taxon>Ecdysozoa</taxon>
        <taxon>Arthropoda</taxon>
        <taxon>Hexapoda</taxon>
        <taxon>Insecta</taxon>
        <taxon>Pterygota</taxon>
        <taxon>Neoptera</taxon>
        <taxon>Paraneoptera</taxon>
        <taxon>Thysanoptera</taxon>
        <taxon>Terebrantia</taxon>
        <taxon>Thripoidea</taxon>
        <taxon>Thripidae</taxon>
        <taxon>Frankliniella</taxon>
    </lineage>
</organism>
<dbReference type="GO" id="GO:0008270">
    <property type="term" value="F:zinc ion binding"/>
    <property type="evidence" value="ECO:0007669"/>
    <property type="project" value="UniProtKB-UniRule"/>
</dbReference>
<keyword evidence="1" id="KW-0479">Metal-binding</keyword>
<reference evidence="3" key="2">
    <citation type="journal article" date="2023" name="BMC Genomics">
        <title>Pest status, molecular evolution, and epigenetic factors derived from the genome assembly of Frankliniella fusca, a thysanopteran phytovirus vector.</title>
        <authorList>
            <person name="Catto M.A."/>
            <person name="Labadie P.E."/>
            <person name="Jacobson A.L."/>
            <person name="Kennedy G.G."/>
            <person name="Srinivasan R."/>
            <person name="Hunt B.G."/>
        </authorList>
    </citation>
    <scope>NUCLEOTIDE SEQUENCE</scope>
    <source>
        <strain evidence="3">PL_HMW_Pooled</strain>
    </source>
</reference>
<dbReference type="EMBL" id="JAHWGI010000070">
    <property type="protein sequence ID" value="KAK3908750.1"/>
    <property type="molecule type" value="Genomic_DNA"/>
</dbReference>
<comment type="caution">
    <text evidence="3">The sequence shown here is derived from an EMBL/GenBank/DDBJ whole genome shotgun (WGS) entry which is preliminary data.</text>
</comment>
<dbReference type="Gene3D" id="3.40.1800.20">
    <property type="match status" value="1"/>
</dbReference>
<sequence>MGCATLATHVFLDRIMTFVVDKDITSFHKEICRLCGQREPSMWNLFEACDNNGNLNLPEKIFTCLNIMVEIGDGLPDQICAKCMTVIRCFFEFRQQCLSQDAMLRKSLLAVNMLKMGGCQMSTKTVLSFSENQSDINRSCLTRYSV</sequence>
<dbReference type="AlphaFoldDB" id="A0AAE1L741"/>
<evidence type="ECO:0000313" key="3">
    <source>
        <dbReference type="EMBL" id="KAK3908750.1"/>
    </source>
</evidence>
<keyword evidence="4" id="KW-1185">Reference proteome</keyword>
<feature type="binding site" evidence="1">
    <location>
        <position position="80"/>
    </location>
    <ligand>
        <name>Zn(2+)</name>
        <dbReference type="ChEBI" id="CHEBI:29105"/>
    </ligand>
</feature>
<proteinExistence type="predicted"/>
<dbReference type="Pfam" id="PF07776">
    <property type="entry name" value="zf-AD"/>
    <property type="match status" value="1"/>
</dbReference>
<dbReference type="PROSITE" id="PS51915">
    <property type="entry name" value="ZAD"/>
    <property type="match status" value="1"/>
</dbReference>
<feature type="binding site" evidence="1">
    <location>
        <position position="35"/>
    </location>
    <ligand>
        <name>Zn(2+)</name>
        <dbReference type="ChEBI" id="CHEBI:29105"/>
    </ligand>
</feature>
<dbReference type="GO" id="GO:0005634">
    <property type="term" value="C:nucleus"/>
    <property type="evidence" value="ECO:0007669"/>
    <property type="project" value="InterPro"/>
</dbReference>
<reference evidence="3" key="1">
    <citation type="submission" date="2021-07" db="EMBL/GenBank/DDBJ databases">
        <authorList>
            <person name="Catto M.A."/>
            <person name="Jacobson A."/>
            <person name="Kennedy G."/>
            <person name="Labadie P."/>
            <person name="Hunt B.G."/>
            <person name="Srinivasan R."/>
        </authorList>
    </citation>
    <scope>NUCLEOTIDE SEQUENCE</scope>
    <source>
        <strain evidence="3">PL_HMW_Pooled</strain>
        <tissue evidence="3">Head</tissue>
    </source>
</reference>
<evidence type="ECO:0000313" key="4">
    <source>
        <dbReference type="Proteomes" id="UP001219518"/>
    </source>
</evidence>
<feature type="binding site" evidence="1">
    <location>
        <position position="32"/>
    </location>
    <ligand>
        <name>Zn(2+)</name>
        <dbReference type="ChEBI" id="CHEBI:29105"/>
    </ligand>
</feature>
<evidence type="ECO:0000256" key="1">
    <source>
        <dbReference type="PROSITE-ProRule" id="PRU01263"/>
    </source>
</evidence>
<keyword evidence="1" id="KW-0863">Zinc-finger</keyword>